<comment type="caution">
    <text evidence="1">The sequence shown here is derived from an EMBL/GenBank/DDBJ whole genome shotgun (WGS) entry which is preliminary data.</text>
</comment>
<organism evidence="1 2">
    <name type="scientific">Psophocarpus tetragonolobus</name>
    <name type="common">Winged bean</name>
    <name type="synonym">Dolichos tetragonolobus</name>
    <dbReference type="NCBI Taxonomy" id="3891"/>
    <lineage>
        <taxon>Eukaryota</taxon>
        <taxon>Viridiplantae</taxon>
        <taxon>Streptophyta</taxon>
        <taxon>Embryophyta</taxon>
        <taxon>Tracheophyta</taxon>
        <taxon>Spermatophyta</taxon>
        <taxon>Magnoliopsida</taxon>
        <taxon>eudicotyledons</taxon>
        <taxon>Gunneridae</taxon>
        <taxon>Pentapetalae</taxon>
        <taxon>rosids</taxon>
        <taxon>fabids</taxon>
        <taxon>Fabales</taxon>
        <taxon>Fabaceae</taxon>
        <taxon>Papilionoideae</taxon>
        <taxon>50 kb inversion clade</taxon>
        <taxon>NPAAA clade</taxon>
        <taxon>indigoferoid/millettioid clade</taxon>
        <taxon>Phaseoleae</taxon>
        <taxon>Psophocarpus</taxon>
    </lineage>
</organism>
<sequence length="274" mass="30290">MLTLKPGKAALTGKAVKRDEFNGKARSNKRRLALCCCTLTKQTSPIRTIRHGREESAALLLNGIEEPHCRMQLARKAAHDPREGAILEKNKFLSKNYEKVVFRAKKAPSYALKHFLVTKKDSSDHHCCPKTIGELRVIRVIGALRQAFKLGIRRSGLPQVQERCELIFSRNPSQIFSAVLAAFFHMGLFPTAVMSSRYASSTVLSFLGLRKIGRIDTGIMPFERRATLSSPAACPVMKAPYGNPSLSGLVNGVEIGYGQSPITRIGIREPSRCV</sequence>
<dbReference type="Proteomes" id="UP001386955">
    <property type="component" value="Unassembled WGS sequence"/>
</dbReference>
<evidence type="ECO:0000313" key="1">
    <source>
        <dbReference type="EMBL" id="KAK7375814.1"/>
    </source>
</evidence>
<proteinExistence type="predicted"/>
<gene>
    <name evidence="1" type="ORF">VNO78_35125</name>
</gene>
<name>A0AAN9RLB2_PSOTE</name>
<keyword evidence="2" id="KW-1185">Reference proteome</keyword>
<evidence type="ECO:0000313" key="2">
    <source>
        <dbReference type="Proteomes" id="UP001386955"/>
    </source>
</evidence>
<accession>A0AAN9RLB2</accession>
<dbReference type="EMBL" id="JAYMYS010000040">
    <property type="protein sequence ID" value="KAK7375814.1"/>
    <property type="molecule type" value="Genomic_DNA"/>
</dbReference>
<dbReference type="AlphaFoldDB" id="A0AAN9RLB2"/>
<reference evidence="1 2" key="1">
    <citation type="submission" date="2024-01" db="EMBL/GenBank/DDBJ databases">
        <title>The genomes of 5 underutilized Papilionoideae crops provide insights into root nodulation and disease resistanc.</title>
        <authorList>
            <person name="Jiang F."/>
        </authorList>
    </citation>
    <scope>NUCLEOTIDE SEQUENCE [LARGE SCALE GENOMIC DNA]</scope>
    <source>
        <strain evidence="1">DUOXIRENSHENG_FW03</strain>
        <tissue evidence="1">Leaves</tissue>
    </source>
</reference>
<protein>
    <submittedName>
        <fullName evidence="1">Uncharacterized protein</fullName>
    </submittedName>
</protein>